<name>A0A5J4VMF6_9EUKA</name>
<evidence type="ECO:0000313" key="2">
    <source>
        <dbReference type="Proteomes" id="UP000324800"/>
    </source>
</evidence>
<sequence length="103" mass="11809">MLALCIEETQIEIRLVSGVLERIEQGERRYFGSVRSGNSNQQFHIIPQVTQSFKYQLNCLQTAVGMLLKEIVQEEQKINGFAIKQIMKKPLMAVTKELSEQPI</sequence>
<gene>
    <name evidence="1" type="ORF">EZS28_020848</name>
</gene>
<reference evidence="1 2" key="1">
    <citation type="submission" date="2019-03" db="EMBL/GenBank/DDBJ databases">
        <title>Single cell metagenomics reveals metabolic interactions within the superorganism composed of flagellate Streblomastix strix and complex community of Bacteroidetes bacteria on its surface.</title>
        <authorList>
            <person name="Treitli S.C."/>
            <person name="Kolisko M."/>
            <person name="Husnik F."/>
            <person name="Keeling P."/>
            <person name="Hampl V."/>
        </authorList>
    </citation>
    <scope>NUCLEOTIDE SEQUENCE [LARGE SCALE GENOMIC DNA]</scope>
    <source>
        <strain evidence="1">ST1C</strain>
    </source>
</reference>
<proteinExistence type="predicted"/>
<accession>A0A5J4VMF6</accession>
<comment type="caution">
    <text evidence="1">The sequence shown here is derived from an EMBL/GenBank/DDBJ whole genome shotgun (WGS) entry which is preliminary data.</text>
</comment>
<protein>
    <submittedName>
        <fullName evidence="1">Uncharacterized protein</fullName>
    </submittedName>
</protein>
<dbReference type="EMBL" id="SNRW01006152">
    <property type="protein sequence ID" value="KAA6383626.1"/>
    <property type="molecule type" value="Genomic_DNA"/>
</dbReference>
<dbReference type="Proteomes" id="UP000324800">
    <property type="component" value="Unassembled WGS sequence"/>
</dbReference>
<evidence type="ECO:0000313" key="1">
    <source>
        <dbReference type="EMBL" id="KAA6383626.1"/>
    </source>
</evidence>
<dbReference type="AlphaFoldDB" id="A0A5J4VMF6"/>
<organism evidence="1 2">
    <name type="scientific">Streblomastix strix</name>
    <dbReference type="NCBI Taxonomy" id="222440"/>
    <lineage>
        <taxon>Eukaryota</taxon>
        <taxon>Metamonada</taxon>
        <taxon>Preaxostyla</taxon>
        <taxon>Oxymonadida</taxon>
        <taxon>Streblomastigidae</taxon>
        <taxon>Streblomastix</taxon>
    </lineage>
</organism>